<gene>
    <name evidence="2" type="primary">gb08795</name>
    <name evidence="2" type="ORF">PR202_gb08795</name>
</gene>
<evidence type="ECO:0000313" key="3">
    <source>
        <dbReference type="Proteomes" id="UP001054889"/>
    </source>
</evidence>
<dbReference type="InterPro" id="IPR036397">
    <property type="entry name" value="RNaseH_sf"/>
</dbReference>
<dbReference type="PANTHER" id="PTHR47169">
    <property type="entry name" value="OS01G0541250 PROTEIN"/>
    <property type="match status" value="1"/>
</dbReference>
<name>A0AAV5ED52_ELECO</name>
<dbReference type="GO" id="GO:0003676">
    <property type="term" value="F:nucleic acid binding"/>
    <property type="evidence" value="ECO:0007669"/>
    <property type="project" value="InterPro"/>
</dbReference>
<proteinExistence type="predicted"/>
<reference evidence="2" key="2">
    <citation type="submission" date="2021-12" db="EMBL/GenBank/DDBJ databases">
        <title>Resequencing data analysis of finger millet.</title>
        <authorList>
            <person name="Hatakeyama M."/>
            <person name="Aluri S."/>
            <person name="Balachadran M.T."/>
            <person name="Sivarajan S.R."/>
            <person name="Poveda L."/>
            <person name="Shimizu-Inatsugi R."/>
            <person name="Schlapbach R."/>
            <person name="Sreeman S.M."/>
            <person name="Shimizu K.K."/>
        </authorList>
    </citation>
    <scope>NUCLEOTIDE SEQUENCE</scope>
</reference>
<protein>
    <recommendedName>
        <fullName evidence="1">DUF7769 domain-containing protein</fullName>
    </recommendedName>
</protein>
<evidence type="ECO:0000259" key="1">
    <source>
        <dbReference type="Pfam" id="PF24964"/>
    </source>
</evidence>
<accession>A0AAV5ED52</accession>
<keyword evidence="3" id="KW-1185">Reference proteome</keyword>
<dbReference type="PANTHER" id="PTHR47169:SF2">
    <property type="entry name" value="OS01G0541250 PROTEIN"/>
    <property type="match status" value="1"/>
</dbReference>
<sequence length="341" mass="38957">MRLGKHDTREVAAQFGLGIRTVQRLWKGGKIQFAQGIPVSVASKKKGKVGRKPVQINLEALRNIDLKDRMTIEDVAKHLGCCISTVQKYLKQGLIRRHSNSIKPFLTDANKKTRLQFCVDMLDPDSLPDDPRFQDLFDHIYIDEKWFFLTRRSENYYLLPDEDEPNRTCKSKNYIPRIMFLCVSARPRFCNGICTFDGKIGIFPLVTFERAQRSSVNRPAGTMVVKPITSITRDVIRHFMIDKVLPAIRAKWPRGDIGKPIYIQQDNAPSHIEADDPIFSQAASQGGFDIRLKCQPPNSPDFNILDLGFFRAIQSIQYKKAAKTVEDLIPHVEDVLQLCLQ</sequence>
<comment type="caution">
    <text evidence="2">The sequence shown here is derived from an EMBL/GenBank/DDBJ whole genome shotgun (WGS) entry which is preliminary data.</text>
</comment>
<dbReference type="InterPro" id="IPR056671">
    <property type="entry name" value="DUF7769"/>
</dbReference>
<reference evidence="2" key="1">
    <citation type="journal article" date="2018" name="DNA Res.">
        <title>Multiple hybrid de novo genome assembly of finger millet, an orphan allotetraploid crop.</title>
        <authorList>
            <person name="Hatakeyama M."/>
            <person name="Aluri S."/>
            <person name="Balachadran M.T."/>
            <person name="Sivarajan S.R."/>
            <person name="Patrignani A."/>
            <person name="Gruter S."/>
            <person name="Poveda L."/>
            <person name="Shimizu-Inatsugi R."/>
            <person name="Baeten J."/>
            <person name="Francoijs K.J."/>
            <person name="Nataraja K.N."/>
            <person name="Reddy Y.A.N."/>
            <person name="Phadnis S."/>
            <person name="Ravikumar R.L."/>
            <person name="Schlapbach R."/>
            <person name="Sreeman S.M."/>
            <person name="Shimizu K.K."/>
        </authorList>
    </citation>
    <scope>NUCLEOTIDE SEQUENCE</scope>
</reference>
<dbReference type="EMBL" id="BQKI01000075">
    <property type="protein sequence ID" value="GJN21328.1"/>
    <property type="molecule type" value="Genomic_DNA"/>
</dbReference>
<evidence type="ECO:0000313" key="2">
    <source>
        <dbReference type="EMBL" id="GJN21328.1"/>
    </source>
</evidence>
<dbReference type="Pfam" id="PF24964">
    <property type="entry name" value="DUF7769"/>
    <property type="match status" value="1"/>
</dbReference>
<organism evidence="2 3">
    <name type="scientific">Eleusine coracana subsp. coracana</name>
    <dbReference type="NCBI Taxonomy" id="191504"/>
    <lineage>
        <taxon>Eukaryota</taxon>
        <taxon>Viridiplantae</taxon>
        <taxon>Streptophyta</taxon>
        <taxon>Embryophyta</taxon>
        <taxon>Tracheophyta</taxon>
        <taxon>Spermatophyta</taxon>
        <taxon>Magnoliopsida</taxon>
        <taxon>Liliopsida</taxon>
        <taxon>Poales</taxon>
        <taxon>Poaceae</taxon>
        <taxon>PACMAD clade</taxon>
        <taxon>Chloridoideae</taxon>
        <taxon>Cynodonteae</taxon>
        <taxon>Eleusininae</taxon>
        <taxon>Eleusine</taxon>
    </lineage>
</organism>
<dbReference type="Gene3D" id="3.30.420.10">
    <property type="entry name" value="Ribonuclease H-like superfamily/Ribonuclease H"/>
    <property type="match status" value="1"/>
</dbReference>
<dbReference type="AlphaFoldDB" id="A0AAV5ED52"/>
<feature type="domain" description="DUF7769" evidence="1">
    <location>
        <begin position="2"/>
        <end position="36"/>
    </location>
</feature>
<dbReference type="Proteomes" id="UP001054889">
    <property type="component" value="Unassembled WGS sequence"/>
</dbReference>